<gene>
    <name evidence="7" type="ORF">E3Q01_00334</name>
</gene>
<dbReference type="PANTHER" id="PTHR11504">
    <property type="entry name" value="CYTOCHROME C OXIDASE POLYPEPTIDE VIA"/>
    <property type="match status" value="1"/>
</dbReference>
<organism evidence="7 8">
    <name type="scientific">Wallemia mellicola</name>
    <dbReference type="NCBI Taxonomy" id="1708541"/>
    <lineage>
        <taxon>Eukaryota</taxon>
        <taxon>Fungi</taxon>
        <taxon>Dikarya</taxon>
        <taxon>Basidiomycota</taxon>
        <taxon>Wallemiomycotina</taxon>
        <taxon>Wallemiomycetes</taxon>
        <taxon>Wallemiales</taxon>
        <taxon>Wallemiaceae</taxon>
        <taxon>Wallemia</taxon>
    </lineage>
</organism>
<accession>A0A4T0SIJ6</accession>
<evidence type="ECO:0000256" key="2">
    <source>
        <dbReference type="ARBA" id="ARBA00022792"/>
    </source>
</evidence>
<dbReference type="PANTHER" id="PTHR11504:SF0">
    <property type="entry name" value="CYTOCHROME C OXIDASE SUBUNIT"/>
    <property type="match status" value="1"/>
</dbReference>
<evidence type="ECO:0000256" key="1">
    <source>
        <dbReference type="ARBA" id="ARBA00004273"/>
    </source>
</evidence>
<keyword evidence="2" id="KW-0999">Mitochondrion inner membrane</keyword>
<dbReference type="EMBL" id="SPRX01000002">
    <property type="protein sequence ID" value="TIC69723.1"/>
    <property type="molecule type" value="Genomic_DNA"/>
</dbReference>
<evidence type="ECO:0000313" key="8">
    <source>
        <dbReference type="Proteomes" id="UP000310708"/>
    </source>
</evidence>
<dbReference type="SUPFAM" id="SSF81411">
    <property type="entry name" value="Mitochondrial cytochrome c oxidase subunit VIa"/>
    <property type="match status" value="1"/>
</dbReference>
<name>A0A4T0SIJ6_9BASI</name>
<dbReference type="Pfam" id="PF02046">
    <property type="entry name" value="COX6A"/>
    <property type="match status" value="1"/>
</dbReference>
<protein>
    <recommendedName>
        <fullName evidence="9">Mitochondrial cytochrome c oxidase subunit VIa</fullName>
    </recommendedName>
</protein>
<comment type="subcellular location">
    <subcellularLocation>
        <location evidence="1">Mitochondrion inner membrane</location>
    </subcellularLocation>
</comment>
<comment type="similarity">
    <text evidence="6">Belongs to the cytochrome c oxidase subunit 6A family.</text>
</comment>
<reference evidence="7 8" key="1">
    <citation type="submission" date="2019-03" db="EMBL/GenBank/DDBJ databases">
        <title>Sequencing 25 genomes of Wallemia mellicola.</title>
        <authorList>
            <person name="Gostincar C."/>
        </authorList>
    </citation>
    <scope>NUCLEOTIDE SEQUENCE [LARGE SCALE GENOMIC DNA]</scope>
    <source>
        <strain evidence="7 8">EXF-757</strain>
    </source>
</reference>
<evidence type="ECO:0000256" key="4">
    <source>
        <dbReference type="ARBA" id="ARBA00023128"/>
    </source>
</evidence>
<dbReference type="GO" id="GO:0005743">
    <property type="term" value="C:mitochondrial inner membrane"/>
    <property type="evidence" value="ECO:0007669"/>
    <property type="project" value="UniProtKB-SubCell"/>
</dbReference>
<dbReference type="InterPro" id="IPR036418">
    <property type="entry name" value="Cyt_c_oxidase_su6a_sf"/>
</dbReference>
<dbReference type="GO" id="GO:0006123">
    <property type="term" value="P:mitochondrial electron transport, cytochrome c to oxygen"/>
    <property type="evidence" value="ECO:0007669"/>
    <property type="project" value="TreeGrafter"/>
</dbReference>
<dbReference type="Proteomes" id="UP000310708">
    <property type="component" value="Unassembled WGS sequence"/>
</dbReference>
<keyword evidence="5" id="KW-0472">Membrane</keyword>
<evidence type="ECO:0000256" key="6">
    <source>
        <dbReference type="RuleBase" id="RU004396"/>
    </source>
</evidence>
<dbReference type="Gene3D" id="4.10.95.10">
    <property type="entry name" value="Cytochrome c oxidase, subunit VIa"/>
    <property type="match status" value="1"/>
</dbReference>
<evidence type="ECO:0000256" key="3">
    <source>
        <dbReference type="ARBA" id="ARBA00022946"/>
    </source>
</evidence>
<comment type="caution">
    <text evidence="7">The sequence shown here is derived from an EMBL/GenBank/DDBJ whole genome shotgun (WGS) entry which is preliminary data.</text>
</comment>
<evidence type="ECO:0000313" key="7">
    <source>
        <dbReference type="EMBL" id="TIC69723.1"/>
    </source>
</evidence>
<evidence type="ECO:0000256" key="5">
    <source>
        <dbReference type="ARBA" id="ARBA00023136"/>
    </source>
</evidence>
<keyword evidence="3" id="KW-0809">Transit peptide</keyword>
<sequence length="131" mass="14762">MFARRALRLPVQAQRRHASSSAARGADGIVVPMEGQSEFITKRAATTEHAHESSELWRKISLYVALPGCLLGGLWTKNLEEAHEAHHHHIVEQNGGEEPEKTPYPYLRKLEKKFPWGDGEKPLFNTLLGQD</sequence>
<keyword evidence="4" id="KW-0496">Mitochondrion</keyword>
<dbReference type="AlphaFoldDB" id="A0A4T0SIJ6"/>
<evidence type="ECO:0008006" key="9">
    <source>
        <dbReference type="Google" id="ProtNLM"/>
    </source>
</evidence>
<dbReference type="InterPro" id="IPR001349">
    <property type="entry name" value="Cyt_c_oxidase_su6a"/>
</dbReference>
<dbReference type="GO" id="GO:0030234">
    <property type="term" value="F:enzyme regulator activity"/>
    <property type="evidence" value="ECO:0007669"/>
    <property type="project" value="TreeGrafter"/>
</dbReference>
<proteinExistence type="inferred from homology"/>